<dbReference type="PANTHER" id="PTHR30627:SF6">
    <property type="entry name" value="BETA-LACTAMASE YBXI-RELATED"/>
    <property type="match status" value="1"/>
</dbReference>
<evidence type="ECO:0000313" key="11">
    <source>
        <dbReference type="Proteomes" id="UP001556196"/>
    </source>
</evidence>
<evidence type="ECO:0000313" key="10">
    <source>
        <dbReference type="EMBL" id="MEW9807871.1"/>
    </source>
</evidence>
<comment type="similarity">
    <text evidence="2 7">Belongs to the class-D beta-lactamase family.</text>
</comment>
<reference evidence="10 11" key="1">
    <citation type="submission" date="2024-06" db="EMBL/GenBank/DDBJ databases">
        <authorList>
            <person name="Tuo L."/>
        </authorList>
    </citation>
    <scope>NUCLEOTIDE SEQUENCE [LARGE SCALE GENOMIC DNA]</scope>
    <source>
        <strain evidence="10 11">ZMM04-5</strain>
    </source>
</reference>
<dbReference type="PANTHER" id="PTHR30627">
    <property type="entry name" value="PEPTIDOGLYCAN D,D-TRANSPEPTIDASE"/>
    <property type="match status" value="1"/>
</dbReference>
<evidence type="ECO:0000256" key="2">
    <source>
        <dbReference type="ARBA" id="ARBA00007898"/>
    </source>
</evidence>
<feature type="signal peptide" evidence="8">
    <location>
        <begin position="1"/>
        <end position="32"/>
    </location>
</feature>
<evidence type="ECO:0000256" key="6">
    <source>
        <dbReference type="ARBA" id="ARBA00023251"/>
    </source>
</evidence>
<dbReference type="EC" id="3.5.2.6" evidence="3 7"/>
<organism evidence="10 11">
    <name type="scientific">Mesorhizobium marinum</name>
    <dbReference type="NCBI Taxonomy" id="3228790"/>
    <lineage>
        <taxon>Bacteria</taxon>
        <taxon>Pseudomonadati</taxon>
        <taxon>Pseudomonadota</taxon>
        <taxon>Alphaproteobacteria</taxon>
        <taxon>Hyphomicrobiales</taxon>
        <taxon>Phyllobacteriaceae</taxon>
        <taxon>Mesorhizobium</taxon>
    </lineage>
</organism>
<sequence>MADLSGLAGRTGTALGCLATAVVLAFAGSARADTICTVLADPASGKVLSQDGECDRRVPPASTFKIPISLMGYDAGFLQDATAPRLPFKQGYPDWRESWRTDIDPTSWMRESVVWYSQQFTQALGKEAFARYVEAFDYGNHDVSGDRGKDNGLTRSWLSSSLRISPLEQVGFLARVTGRTLPLEARAYEMTEAILGRHDLANGWTVRGKTGAGFSVKPDGTPDRQRPFGWYVGWASRDGRTIVFARLVERSAPQKMSPGLGARDAMLEELPSLLDAASGD</sequence>
<evidence type="ECO:0000256" key="8">
    <source>
        <dbReference type="SAM" id="SignalP"/>
    </source>
</evidence>
<keyword evidence="6 7" id="KW-0046">Antibiotic resistance</keyword>
<dbReference type="NCBIfam" id="NF000270">
    <property type="entry name" value="bla_class_D_alt"/>
    <property type="match status" value="1"/>
</dbReference>
<evidence type="ECO:0000256" key="4">
    <source>
        <dbReference type="ARBA" id="ARBA00022729"/>
    </source>
</evidence>
<dbReference type="SUPFAM" id="SSF56601">
    <property type="entry name" value="beta-lactamase/transpeptidase-like"/>
    <property type="match status" value="1"/>
</dbReference>
<dbReference type="InterPro" id="IPR050515">
    <property type="entry name" value="Beta-lactam/transpept"/>
</dbReference>
<dbReference type="InterPro" id="IPR012338">
    <property type="entry name" value="Beta-lactam/transpept-like"/>
</dbReference>
<dbReference type="InterPro" id="IPR001460">
    <property type="entry name" value="PCN-bd_Tpept"/>
</dbReference>
<keyword evidence="4 8" id="KW-0732">Signal</keyword>
<dbReference type="PROSITE" id="PS00337">
    <property type="entry name" value="BETA_LACTAMASE_D"/>
    <property type="match status" value="1"/>
</dbReference>
<dbReference type="EMBL" id="JBFOCI010000006">
    <property type="protein sequence ID" value="MEW9807871.1"/>
    <property type="molecule type" value="Genomic_DNA"/>
</dbReference>
<accession>A0ABV3R3F8</accession>
<proteinExistence type="inferred from homology"/>
<keyword evidence="11" id="KW-1185">Reference proteome</keyword>
<dbReference type="InterPro" id="IPR002137">
    <property type="entry name" value="Beta-lactam_class-D_AS"/>
</dbReference>
<feature type="chain" id="PRO_5046357704" description="Beta-lactamase" evidence="8">
    <location>
        <begin position="33"/>
        <end position="280"/>
    </location>
</feature>
<evidence type="ECO:0000256" key="5">
    <source>
        <dbReference type="ARBA" id="ARBA00022801"/>
    </source>
</evidence>
<gene>
    <name evidence="10" type="primary">blaOXA</name>
    <name evidence="10" type="ORF">ABUE31_17930</name>
</gene>
<evidence type="ECO:0000256" key="3">
    <source>
        <dbReference type="ARBA" id="ARBA00012865"/>
    </source>
</evidence>
<dbReference type="Gene3D" id="3.40.710.10">
    <property type="entry name" value="DD-peptidase/beta-lactamase superfamily"/>
    <property type="match status" value="1"/>
</dbReference>
<dbReference type="Proteomes" id="UP001556196">
    <property type="component" value="Unassembled WGS sequence"/>
</dbReference>
<name>A0ABV3R3F8_9HYPH</name>
<protein>
    <recommendedName>
        <fullName evidence="3 7">Beta-lactamase</fullName>
        <ecNumber evidence="3 7">3.5.2.6</ecNumber>
    </recommendedName>
</protein>
<feature type="domain" description="Penicillin-binding protein transpeptidase" evidence="9">
    <location>
        <begin position="36"/>
        <end position="254"/>
    </location>
</feature>
<comment type="caution">
    <text evidence="10">The sequence shown here is derived from an EMBL/GenBank/DDBJ whole genome shotgun (WGS) entry which is preliminary data.</text>
</comment>
<keyword evidence="5 7" id="KW-0378">Hydrolase</keyword>
<dbReference type="RefSeq" id="WP_367725075.1">
    <property type="nucleotide sequence ID" value="NZ_JBFOCI010000006.1"/>
</dbReference>
<evidence type="ECO:0000259" key="9">
    <source>
        <dbReference type="Pfam" id="PF00905"/>
    </source>
</evidence>
<dbReference type="GO" id="GO:0008800">
    <property type="term" value="F:beta-lactamase activity"/>
    <property type="evidence" value="ECO:0007669"/>
    <property type="project" value="UniProtKB-EC"/>
</dbReference>
<evidence type="ECO:0000256" key="1">
    <source>
        <dbReference type="ARBA" id="ARBA00001526"/>
    </source>
</evidence>
<evidence type="ECO:0000256" key="7">
    <source>
        <dbReference type="RuleBase" id="RU361140"/>
    </source>
</evidence>
<comment type="catalytic activity">
    <reaction evidence="1 7">
        <text>a beta-lactam + H2O = a substituted beta-amino acid</text>
        <dbReference type="Rhea" id="RHEA:20401"/>
        <dbReference type="ChEBI" id="CHEBI:15377"/>
        <dbReference type="ChEBI" id="CHEBI:35627"/>
        <dbReference type="ChEBI" id="CHEBI:140347"/>
        <dbReference type="EC" id="3.5.2.6"/>
    </reaction>
</comment>
<dbReference type="Pfam" id="PF00905">
    <property type="entry name" value="Transpeptidase"/>
    <property type="match status" value="1"/>
</dbReference>